<dbReference type="InterPro" id="IPR029056">
    <property type="entry name" value="Ribokinase-like"/>
</dbReference>
<feature type="domain" description="Pyridoxamine kinase/Phosphomethylpyrimidine kinase" evidence="14">
    <location>
        <begin position="11"/>
        <end position="258"/>
    </location>
</feature>
<evidence type="ECO:0000256" key="8">
    <source>
        <dbReference type="ARBA" id="ARBA00022842"/>
    </source>
</evidence>
<keyword evidence="5" id="KW-0547">Nucleotide-binding</keyword>
<evidence type="ECO:0000313" key="16">
    <source>
        <dbReference type="Proteomes" id="UP000782705"/>
    </source>
</evidence>
<dbReference type="GO" id="GO:0016301">
    <property type="term" value="F:kinase activity"/>
    <property type="evidence" value="ECO:0007669"/>
    <property type="project" value="UniProtKB-KW"/>
</dbReference>
<evidence type="ECO:0000256" key="6">
    <source>
        <dbReference type="ARBA" id="ARBA00022777"/>
    </source>
</evidence>
<comment type="catalytic activity">
    <reaction evidence="13">
        <text>pyridoxal + ATP = pyridoxal 5'-phosphate + ADP + H(+)</text>
        <dbReference type="Rhea" id="RHEA:10224"/>
        <dbReference type="ChEBI" id="CHEBI:15378"/>
        <dbReference type="ChEBI" id="CHEBI:17310"/>
        <dbReference type="ChEBI" id="CHEBI:30616"/>
        <dbReference type="ChEBI" id="CHEBI:456216"/>
        <dbReference type="ChEBI" id="CHEBI:597326"/>
        <dbReference type="EC" id="2.7.1.35"/>
    </reaction>
</comment>
<evidence type="ECO:0000256" key="7">
    <source>
        <dbReference type="ARBA" id="ARBA00022840"/>
    </source>
</evidence>
<keyword evidence="8" id="KW-0460">Magnesium</keyword>
<dbReference type="PANTHER" id="PTHR20858">
    <property type="entry name" value="PHOSPHOMETHYLPYRIMIDINE KINASE"/>
    <property type="match status" value="1"/>
</dbReference>
<dbReference type="PANTHER" id="PTHR20858:SF19">
    <property type="entry name" value="PYRIDOXINE KINASE"/>
    <property type="match status" value="1"/>
</dbReference>
<evidence type="ECO:0000256" key="3">
    <source>
        <dbReference type="ARBA" id="ARBA00022679"/>
    </source>
</evidence>
<evidence type="ECO:0000256" key="9">
    <source>
        <dbReference type="ARBA" id="ARBA00042307"/>
    </source>
</evidence>
<proteinExistence type="inferred from homology"/>
<keyword evidence="3" id="KW-0808">Transferase</keyword>
<evidence type="ECO:0000256" key="5">
    <source>
        <dbReference type="ARBA" id="ARBA00022741"/>
    </source>
</evidence>
<comment type="caution">
    <text evidence="15">The sequence shown here is derived from an EMBL/GenBank/DDBJ whole genome shotgun (WGS) entry which is preliminary data.</text>
</comment>
<organism evidence="15 16">
    <name type="scientific">Candidatus Enterococcus willemsii</name>
    <dbReference type="NCBI Taxonomy" id="1857215"/>
    <lineage>
        <taxon>Bacteria</taxon>
        <taxon>Bacillati</taxon>
        <taxon>Bacillota</taxon>
        <taxon>Bacilli</taxon>
        <taxon>Lactobacillales</taxon>
        <taxon>Enterococcaceae</taxon>
        <taxon>Enterococcus</taxon>
    </lineage>
</organism>
<evidence type="ECO:0000256" key="2">
    <source>
        <dbReference type="ARBA" id="ARBA00012104"/>
    </source>
</evidence>
<dbReference type="EC" id="2.7.1.35" evidence="2"/>
<dbReference type="InterPro" id="IPR013749">
    <property type="entry name" value="PM/HMP-P_kinase-1"/>
</dbReference>
<evidence type="ECO:0000256" key="1">
    <source>
        <dbReference type="ARBA" id="ARBA00009879"/>
    </source>
</evidence>
<dbReference type="Proteomes" id="UP000782705">
    <property type="component" value="Unassembled WGS sequence"/>
</dbReference>
<keyword evidence="16" id="KW-1185">Reference proteome</keyword>
<reference evidence="15 16" key="1">
    <citation type="submission" date="2016-06" db="EMBL/GenBank/DDBJ databases">
        <title>Four novel species of enterococci isolated from chicken manure.</title>
        <authorList>
            <person name="Van Tyne D."/>
        </authorList>
    </citation>
    <scope>NUCLEOTIDE SEQUENCE [LARGE SCALE GENOMIC DNA]</scope>
    <source>
        <strain evidence="15 16">CU12B</strain>
    </source>
</reference>
<evidence type="ECO:0000256" key="13">
    <source>
        <dbReference type="ARBA" id="ARBA00049293"/>
    </source>
</evidence>
<gene>
    <name evidence="15" type="ORF">BAU17_06665</name>
</gene>
<keyword evidence="7" id="KW-0067">ATP-binding</keyword>
<evidence type="ECO:0000256" key="11">
    <source>
        <dbReference type="ARBA" id="ARBA00042396"/>
    </source>
</evidence>
<dbReference type="EMBL" id="MAEL01000032">
    <property type="protein sequence ID" value="KAF1304375.1"/>
    <property type="molecule type" value="Genomic_DNA"/>
</dbReference>
<protein>
    <recommendedName>
        <fullName evidence="2">pyridoxal kinase</fullName>
        <ecNumber evidence="2">2.7.1.35</ecNumber>
    </recommendedName>
    <alternativeName>
        <fullName evidence="10">PN/PL/PM kinase</fullName>
    </alternativeName>
    <alternativeName>
        <fullName evidence="11">Pyridoxal kinase</fullName>
    </alternativeName>
    <alternativeName>
        <fullName evidence="9">Pyridoxamine kinase</fullName>
    </alternativeName>
    <alternativeName>
        <fullName evidence="12">Vitamin B6 kinase</fullName>
    </alternativeName>
</protein>
<dbReference type="CDD" id="cd01169">
    <property type="entry name" value="HMPP_kinase"/>
    <property type="match status" value="1"/>
</dbReference>
<keyword evidence="4" id="KW-0479">Metal-binding</keyword>
<name>A0ABQ6Z0H4_9ENTE</name>
<evidence type="ECO:0000256" key="4">
    <source>
        <dbReference type="ARBA" id="ARBA00022723"/>
    </source>
</evidence>
<evidence type="ECO:0000259" key="14">
    <source>
        <dbReference type="Pfam" id="PF08543"/>
    </source>
</evidence>
<keyword evidence="6 15" id="KW-0418">Kinase</keyword>
<evidence type="ECO:0000256" key="10">
    <source>
        <dbReference type="ARBA" id="ARBA00042348"/>
    </source>
</evidence>
<evidence type="ECO:0000256" key="12">
    <source>
        <dbReference type="ARBA" id="ARBA00042531"/>
    </source>
</evidence>
<dbReference type="Gene3D" id="3.40.1190.20">
    <property type="match status" value="1"/>
</dbReference>
<comment type="similarity">
    <text evidence="1">Belongs to the ThiD family.</text>
</comment>
<dbReference type="Pfam" id="PF08543">
    <property type="entry name" value="Phos_pyr_kin"/>
    <property type="match status" value="1"/>
</dbReference>
<evidence type="ECO:0000313" key="15">
    <source>
        <dbReference type="EMBL" id="KAF1304375.1"/>
    </source>
</evidence>
<dbReference type="InterPro" id="IPR004399">
    <property type="entry name" value="HMP/HMP-P_kinase_dom"/>
</dbReference>
<sequence>MKKVLTIAGSDSTGGAGIQADLKTFEEYGVFGFSSLTSIVTMDPSAGWSHEVTELPEELLEKQLVSVFAGEGIDALKTGMMGNEKNIHLASKYIQKYAVEKVVVDPVIACKGTAQILQPKSVVGIKEYLLPQAYIATPNLVEAGILSEMGDLLTIDDMKKAAVKIHQLGARHVVVKGGHRLGMNRAVDVFYDGATYDVLESELIQTDFNHGAGCTFAAAITAGLAKGYTVKEAVVLAKAFVGAGIKQGVHINQFVGHIWHGAYNQAENRMGGMIDEEK</sequence>
<dbReference type="RefSeq" id="WP_161901717.1">
    <property type="nucleotide sequence ID" value="NZ_MAEL01000032.1"/>
</dbReference>
<dbReference type="NCBIfam" id="TIGR00097">
    <property type="entry name" value="HMP-P_kinase"/>
    <property type="match status" value="1"/>
</dbReference>
<dbReference type="SUPFAM" id="SSF53613">
    <property type="entry name" value="Ribokinase-like"/>
    <property type="match status" value="1"/>
</dbReference>
<accession>A0ABQ6Z0H4</accession>